<evidence type="ECO:0000313" key="3">
    <source>
        <dbReference type="Proteomes" id="UP001589575"/>
    </source>
</evidence>
<keyword evidence="3" id="KW-1185">Reference proteome</keyword>
<feature type="region of interest" description="Disordered" evidence="1">
    <location>
        <begin position="25"/>
        <end position="70"/>
    </location>
</feature>
<protein>
    <submittedName>
        <fullName evidence="2">Uncharacterized protein</fullName>
    </submittedName>
</protein>
<gene>
    <name evidence="2" type="ORF">ACFFX0_08515</name>
</gene>
<dbReference type="EMBL" id="JBHMFI010000001">
    <property type="protein sequence ID" value="MFB9071235.1"/>
    <property type="molecule type" value="Genomic_DNA"/>
</dbReference>
<reference evidence="2 3" key="1">
    <citation type="submission" date="2024-09" db="EMBL/GenBank/DDBJ databases">
        <authorList>
            <person name="Sun Q."/>
            <person name="Mori K."/>
        </authorList>
    </citation>
    <scope>NUCLEOTIDE SEQUENCE [LARGE SCALE GENOMIC DNA]</scope>
    <source>
        <strain evidence="2 3">CCM 7609</strain>
    </source>
</reference>
<organism evidence="2 3">
    <name type="scientific">Citricoccus parietis</name>
    <dbReference type="NCBI Taxonomy" id="592307"/>
    <lineage>
        <taxon>Bacteria</taxon>
        <taxon>Bacillati</taxon>
        <taxon>Actinomycetota</taxon>
        <taxon>Actinomycetes</taxon>
        <taxon>Micrococcales</taxon>
        <taxon>Micrococcaceae</taxon>
        <taxon>Citricoccus</taxon>
    </lineage>
</organism>
<evidence type="ECO:0000256" key="1">
    <source>
        <dbReference type="SAM" id="MobiDB-lite"/>
    </source>
</evidence>
<accession>A0ABV5FX40</accession>
<dbReference type="Proteomes" id="UP001589575">
    <property type="component" value="Unassembled WGS sequence"/>
</dbReference>
<name>A0ABV5FX40_9MICC</name>
<sequence length="70" mass="7176">MRPRGAPGPGGTCRSSTPRVCRIEAVGAATSGRVEERRPAGPRPGGQADSSSSRSRGSTRNSGWKPVLSA</sequence>
<evidence type="ECO:0000313" key="2">
    <source>
        <dbReference type="EMBL" id="MFB9071235.1"/>
    </source>
</evidence>
<feature type="compositionally biased region" description="Low complexity" evidence="1">
    <location>
        <begin position="50"/>
        <end position="62"/>
    </location>
</feature>
<proteinExistence type="predicted"/>
<comment type="caution">
    <text evidence="2">The sequence shown here is derived from an EMBL/GenBank/DDBJ whole genome shotgun (WGS) entry which is preliminary data.</text>
</comment>